<reference evidence="1" key="1">
    <citation type="journal article" date="2015" name="Nature">
        <title>Complex archaea that bridge the gap between prokaryotes and eukaryotes.</title>
        <authorList>
            <person name="Spang A."/>
            <person name="Saw J.H."/>
            <person name="Jorgensen S.L."/>
            <person name="Zaremba-Niedzwiedzka K."/>
            <person name="Martijn J."/>
            <person name="Lind A.E."/>
            <person name="van Eijk R."/>
            <person name="Schleper C."/>
            <person name="Guy L."/>
            <person name="Ettema T.J."/>
        </authorList>
    </citation>
    <scope>NUCLEOTIDE SEQUENCE</scope>
</reference>
<dbReference type="AlphaFoldDB" id="A0A0F9T9Q2"/>
<evidence type="ECO:0000313" key="1">
    <source>
        <dbReference type="EMBL" id="KKN38223.1"/>
    </source>
</evidence>
<comment type="caution">
    <text evidence="1">The sequence shown here is derived from an EMBL/GenBank/DDBJ whole genome shotgun (WGS) entry which is preliminary data.</text>
</comment>
<accession>A0A0F9T9Q2</accession>
<organism evidence="1">
    <name type="scientific">marine sediment metagenome</name>
    <dbReference type="NCBI Taxonomy" id="412755"/>
    <lineage>
        <taxon>unclassified sequences</taxon>
        <taxon>metagenomes</taxon>
        <taxon>ecological metagenomes</taxon>
    </lineage>
</organism>
<dbReference type="EMBL" id="LAZR01001844">
    <property type="protein sequence ID" value="KKN38223.1"/>
    <property type="molecule type" value="Genomic_DNA"/>
</dbReference>
<gene>
    <name evidence="1" type="ORF">LCGC14_0755680</name>
</gene>
<proteinExistence type="predicted"/>
<protein>
    <submittedName>
        <fullName evidence="1">Uncharacterized protein</fullName>
    </submittedName>
</protein>
<name>A0A0F9T9Q2_9ZZZZ</name>
<sequence>MLRLFIGFVLGVVTSYYSMPSLFKLTGLLPEVNFERFFSNDQPLTSNTINATHPSEFENPAAHNAISERVEIARSLAELHPAQDPASIEVTEVLFNLARKSPQAHALLQEKLPGGLTNGEALSILSSIGTRG</sequence>